<dbReference type="EMBL" id="KB454527">
    <property type="protein sequence ID" value="EME27829.1"/>
    <property type="molecule type" value="Genomic_DNA"/>
</dbReference>
<feature type="transmembrane region" description="Helical" evidence="1">
    <location>
        <begin position="80"/>
        <end position="104"/>
    </location>
</feature>
<dbReference type="Gramene" id="EME27829">
    <property type="protein sequence ID" value="EME27829"/>
    <property type="gene ID" value="Gasu_46510"/>
</dbReference>
<keyword evidence="1" id="KW-0812">Transmembrane</keyword>
<dbReference type="GeneID" id="17086712"/>
<evidence type="ECO:0000256" key="1">
    <source>
        <dbReference type="SAM" id="Phobius"/>
    </source>
</evidence>
<dbReference type="Proteomes" id="UP000030680">
    <property type="component" value="Unassembled WGS sequence"/>
</dbReference>
<keyword evidence="3" id="KW-1185">Reference proteome</keyword>
<reference evidence="3" key="1">
    <citation type="journal article" date="2013" name="Science">
        <title>Gene transfer from bacteria and archaea facilitated evolution of an extremophilic eukaryote.</title>
        <authorList>
            <person name="Schonknecht G."/>
            <person name="Chen W.H."/>
            <person name="Ternes C.M."/>
            <person name="Barbier G.G."/>
            <person name="Shrestha R.P."/>
            <person name="Stanke M."/>
            <person name="Brautigam A."/>
            <person name="Baker B.J."/>
            <person name="Banfield J.F."/>
            <person name="Garavito R.M."/>
            <person name="Carr K."/>
            <person name="Wilkerson C."/>
            <person name="Rensing S.A."/>
            <person name="Gagneul D."/>
            <person name="Dickenson N.E."/>
            <person name="Oesterhelt C."/>
            <person name="Lercher M.J."/>
            <person name="Weber A.P."/>
        </authorList>
    </citation>
    <scope>NUCLEOTIDE SEQUENCE [LARGE SCALE GENOMIC DNA]</scope>
    <source>
        <strain evidence="3">074W</strain>
    </source>
</reference>
<feature type="transmembrane region" description="Helical" evidence="1">
    <location>
        <begin position="111"/>
        <end position="128"/>
    </location>
</feature>
<dbReference type="OrthoDB" id="10275996at2759"/>
<gene>
    <name evidence="2" type="ORF">Gasu_46510</name>
</gene>
<protein>
    <submittedName>
        <fullName evidence="2">Uncharacterized protein</fullName>
    </submittedName>
</protein>
<evidence type="ECO:0000313" key="3">
    <source>
        <dbReference type="Proteomes" id="UP000030680"/>
    </source>
</evidence>
<feature type="transmembrane region" description="Helical" evidence="1">
    <location>
        <begin position="25"/>
        <end position="45"/>
    </location>
</feature>
<dbReference type="AlphaFoldDB" id="M2XWM2"/>
<feature type="transmembrane region" description="Helical" evidence="1">
    <location>
        <begin position="157"/>
        <end position="178"/>
    </location>
</feature>
<dbReference type="KEGG" id="gsl:Gasu_46510"/>
<dbReference type="RefSeq" id="XP_005704349.1">
    <property type="nucleotide sequence ID" value="XM_005704292.1"/>
</dbReference>
<proteinExistence type="predicted"/>
<organism evidence="2 3">
    <name type="scientific">Galdieria sulphuraria</name>
    <name type="common">Red alga</name>
    <dbReference type="NCBI Taxonomy" id="130081"/>
    <lineage>
        <taxon>Eukaryota</taxon>
        <taxon>Rhodophyta</taxon>
        <taxon>Bangiophyceae</taxon>
        <taxon>Galdieriales</taxon>
        <taxon>Galdieriaceae</taxon>
        <taxon>Galdieria</taxon>
    </lineage>
</organism>
<keyword evidence="1" id="KW-0472">Membrane</keyword>
<sequence>MPAIRTQVKTALPDLQTWLFYSTKLCFYVITFIFSVVVDALVSNAEFNIFDKSYPHISGDFCAYKASTVSPAGVTAICKYLIAVGAIGLVVSLGFIAFSLWTLFANRIQKLWVLEALLNLFWMVWWFIAAGVETSARPSTGILDSANNRSAINGVEAVSWVNAVLFLFNAMLCFAVYWSAETGFWIPTVEDYHHAVAYEEMNEKLVEQRKLDQERSDDWINNKPVEKISINE</sequence>
<keyword evidence="1" id="KW-1133">Transmembrane helix</keyword>
<name>M2XWM2_GALSU</name>
<accession>M2XWM2</accession>
<evidence type="ECO:0000313" key="2">
    <source>
        <dbReference type="EMBL" id="EME27829.1"/>
    </source>
</evidence>